<evidence type="ECO:0000259" key="7">
    <source>
        <dbReference type="PROSITE" id="PS51324"/>
    </source>
</evidence>
<gene>
    <name evidence="8" type="ORF">OC842_004124</name>
</gene>
<dbReference type="PROSITE" id="PS51324">
    <property type="entry name" value="ERV_ALR"/>
    <property type="match status" value="1"/>
</dbReference>
<keyword evidence="2 6" id="KW-0285">Flavoprotein</keyword>
<dbReference type="EMBL" id="JAPDMQ010000232">
    <property type="protein sequence ID" value="KAK0529838.1"/>
    <property type="molecule type" value="Genomic_DNA"/>
</dbReference>
<evidence type="ECO:0000256" key="2">
    <source>
        <dbReference type="ARBA" id="ARBA00022630"/>
    </source>
</evidence>
<keyword evidence="5" id="KW-1015">Disulfide bond</keyword>
<dbReference type="Gene3D" id="1.20.120.310">
    <property type="entry name" value="ERV/ALR sulfhydryl oxidase domain"/>
    <property type="match status" value="1"/>
</dbReference>
<reference evidence="8" key="1">
    <citation type="journal article" date="2023" name="PhytoFront">
        <title>Draft Genome Resources of Seven Strains of Tilletia horrida, Causal Agent of Kernel Smut of Rice.</title>
        <authorList>
            <person name="Khanal S."/>
            <person name="Antony Babu S."/>
            <person name="Zhou X.G."/>
        </authorList>
    </citation>
    <scope>NUCLEOTIDE SEQUENCE</scope>
    <source>
        <strain evidence="8">TX3</strain>
    </source>
</reference>
<dbReference type="EC" id="1.8.3.2" evidence="6"/>
<keyword evidence="3 6" id="KW-0274">FAD</keyword>
<evidence type="ECO:0000313" key="9">
    <source>
        <dbReference type="Proteomes" id="UP001176521"/>
    </source>
</evidence>
<evidence type="ECO:0000256" key="3">
    <source>
        <dbReference type="ARBA" id="ARBA00022827"/>
    </source>
</evidence>
<dbReference type="Proteomes" id="UP001176521">
    <property type="component" value="Unassembled WGS sequence"/>
</dbReference>
<dbReference type="PANTHER" id="PTHR12645">
    <property type="entry name" value="ALR/ERV"/>
    <property type="match status" value="1"/>
</dbReference>
<keyword evidence="9" id="KW-1185">Reference proteome</keyword>
<organism evidence="8 9">
    <name type="scientific">Tilletia horrida</name>
    <dbReference type="NCBI Taxonomy" id="155126"/>
    <lineage>
        <taxon>Eukaryota</taxon>
        <taxon>Fungi</taxon>
        <taxon>Dikarya</taxon>
        <taxon>Basidiomycota</taxon>
        <taxon>Ustilaginomycotina</taxon>
        <taxon>Exobasidiomycetes</taxon>
        <taxon>Tilletiales</taxon>
        <taxon>Tilletiaceae</taxon>
        <taxon>Tilletia</taxon>
    </lineage>
</organism>
<accession>A0AAN6GCB8</accession>
<dbReference type="SUPFAM" id="SSF69000">
    <property type="entry name" value="FAD-dependent thiol oxidase"/>
    <property type="match status" value="1"/>
</dbReference>
<name>A0AAN6GCB8_9BASI</name>
<keyword evidence="4 6" id="KW-0560">Oxidoreductase</keyword>
<evidence type="ECO:0000256" key="5">
    <source>
        <dbReference type="ARBA" id="ARBA00023157"/>
    </source>
</evidence>
<dbReference type="InterPro" id="IPR017905">
    <property type="entry name" value="ERV/ALR_sulphydryl_oxidase"/>
</dbReference>
<proteinExistence type="predicted"/>
<dbReference type="Pfam" id="PF04777">
    <property type="entry name" value="Evr1_Alr"/>
    <property type="match status" value="1"/>
</dbReference>
<protein>
    <recommendedName>
        <fullName evidence="6">Sulfhydryl oxidase</fullName>
        <ecNumber evidence="6">1.8.3.2</ecNumber>
    </recommendedName>
</protein>
<comment type="catalytic activity">
    <reaction evidence="6">
        <text>2 R'C(R)SH + O2 = R'C(R)S-S(R)CR' + H2O2</text>
        <dbReference type="Rhea" id="RHEA:17357"/>
        <dbReference type="ChEBI" id="CHEBI:15379"/>
        <dbReference type="ChEBI" id="CHEBI:16240"/>
        <dbReference type="ChEBI" id="CHEBI:16520"/>
        <dbReference type="ChEBI" id="CHEBI:17412"/>
        <dbReference type="EC" id="1.8.3.2"/>
    </reaction>
</comment>
<dbReference type="GO" id="GO:0016971">
    <property type="term" value="F:flavin-dependent sulfhydryl oxidase activity"/>
    <property type="evidence" value="ECO:0007669"/>
    <property type="project" value="InterPro"/>
</dbReference>
<dbReference type="GO" id="GO:0050660">
    <property type="term" value="F:flavin adenine dinucleotide binding"/>
    <property type="evidence" value="ECO:0007669"/>
    <property type="project" value="TreeGrafter"/>
</dbReference>
<evidence type="ECO:0000256" key="1">
    <source>
        <dbReference type="ARBA" id="ARBA00001974"/>
    </source>
</evidence>
<dbReference type="FunFam" id="1.20.120.310:FF:000002">
    <property type="entry name" value="Sulfhydryl oxidase"/>
    <property type="match status" value="1"/>
</dbReference>
<evidence type="ECO:0000256" key="6">
    <source>
        <dbReference type="RuleBase" id="RU371123"/>
    </source>
</evidence>
<evidence type="ECO:0000256" key="4">
    <source>
        <dbReference type="ARBA" id="ARBA00023002"/>
    </source>
</evidence>
<feature type="domain" description="ERV/ALR sulfhydryl oxidase" evidence="7">
    <location>
        <begin position="166"/>
        <end position="266"/>
    </location>
</feature>
<comment type="caution">
    <text evidence="8">The sequence shown here is derived from an EMBL/GenBank/DDBJ whole genome shotgun (WGS) entry which is preliminary data.</text>
</comment>
<evidence type="ECO:0000313" key="8">
    <source>
        <dbReference type="EMBL" id="KAK0529838.1"/>
    </source>
</evidence>
<dbReference type="GO" id="GO:0005739">
    <property type="term" value="C:mitochondrion"/>
    <property type="evidence" value="ECO:0007669"/>
    <property type="project" value="TreeGrafter"/>
</dbReference>
<dbReference type="InterPro" id="IPR036774">
    <property type="entry name" value="ERV/ALR_sulphydryl_oxid_sf"/>
</dbReference>
<dbReference type="AlphaFoldDB" id="A0AAN6GCB8"/>
<sequence length="311" mass="32264">MGKMRARRPASSRFCQLFVCCTLLLVIPTLFFLSSSQTGPKLVRDPRTGQWYTVDSLKAGKDGAGLVPVGGPGANPALSQGNGAEPANGAAGGLPALGAEQAQAWRLPGSLSHLDEVLMNKWGSVKEGVNAALAGTGAAQPAQEAGAGAGAGAKVKGGPIMPKMTNETARAELGRATWKFLHTMTLRFPDNPTADERATLRTFIESFARLYPCAECAGHFQQLLEELPPQTSSRMAASLWLCTVHNRVNARLGKKEFDCAKLDETYDCGCGDGPGAKNGTGTSPVAHGPALAQASEVFEGLGAGTGAADQA</sequence>
<comment type="cofactor">
    <cofactor evidence="1 6">
        <name>FAD</name>
        <dbReference type="ChEBI" id="CHEBI:57692"/>
    </cofactor>
</comment>
<dbReference type="InterPro" id="IPR039799">
    <property type="entry name" value="ALR/ERV"/>
</dbReference>
<dbReference type="PANTHER" id="PTHR12645:SF1">
    <property type="entry name" value="FAD-LINKED SULFHYDRYL OXIDASE ERV2"/>
    <property type="match status" value="1"/>
</dbReference>